<dbReference type="EMBL" id="RXOL01000001">
    <property type="protein sequence ID" value="RVQ68681.1"/>
    <property type="molecule type" value="Genomic_DNA"/>
</dbReference>
<dbReference type="Pfam" id="PF02551">
    <property type="entry name" value="Acyl_CoA_thio"/>
    <property type="match status" value="1"/>
</dbReference>
<evidence type="ECO:0000259" key="4">
    <source>
        <dbReference type="Pfam" id="PF13622"/>
    </source>
</evidence>
<dbReference type="CDD" id="cd03445">
    <property type="entry name" value="Thioesterase_II_repeat2"/>
    <property type="match status" value="1"/>
</dbReference>
<evidence type="ECO:0000313" key="5">
    <source>
        <dbReference type="EMBL" id="RVQ68681.1"/>
    </source>
</evidence>
<feature type="domain" description="Acyl-CoA thioesterase 2 C-terminal" evidence="3">
    <location>
        <begin position="180"/>
        <end position="288"/>
    </location>
</feature>
<name>A0A437GZA0_9SPHN</name>
<dbReference type="GO" id="GO:0047617">
    <property type="term" value="F:fatty acyl-CoA hydrolase activity"/>
    <property type="evidence" value="ECO:0007669"/>
    <property type="project" value="InterPro"/>
</dbReference>
<accession>A0A437GZA0</accession>
<proteinExistence type="inferred from homology"/>
<organism evidence="5 6">
    <name type="scientific">Croceicoccus ponticola</name>
    <dbReference type="NCBI Taxonomy" id="2217664"/>
    <lineage>
        <taxon>Bacteria</taxon>
        <taxon>Pseudomonadati</taxon>
        <taxon>Pseudomonadota</taxon>
        <taxon>Alphaproteobacteria</taxon>
        <taxon>Sphingomonadales</taxon>
        <taxon>Erythrobacteraceae</taxon>
        <taxon>Croceicoccus</taxon>
    </lineage>
</organism>
<dbReference type="SUPFAM" id="SSF54637">
    <property type="entry name" value="Thioesterase/thiol ester dehydrase-isomerase"/>
    <property type="match status" value="2"/>
</dbReference>
<dbReference type="InterPro" id="IPR003703">
    <property type="entry name" value="Acyl_CoA_thio"/>
</dbReference>
<dbReference type="Proteomes" id="UP000283003">
    <property type="component" value="Unassembled WGS sequence"/>
</dbReference>
<dbReference type="GO" id="GO:0006637">
    <property type="term" value="P:acyl-CoA metabolic process"/>
    <property type="evidence" value="ECO:0007669"/>
    <property type="project" value="InterPro"/>
</dbReference>
<dbReference type="GO" id="GO:0009062">
    <property type="term" value="P:fatty acid catabolic process"/>
    <property type="evidence" value="ECO:0007669"/>
    <property type="project" value="TreeGrafter"/>
</dbReference>
<evidence type="ECO:0000256" key="2">
    <source>
        <dbReference type="ARBA" id="ARBA00022801"/>
    </source>
</evidence>
<dbReference type="PANTHER" id="PTHR11066">
    <property type="entry name" value="ACYL-COA THIOESTERASE"/>
    <property type="match status" value="1"/>
</dbReference>
<dbReference type="CDD" id="cd03444">
    <property type="entry name" value="Thioesterase_II_repeat1"/>
    <property type="match status" value="1"/>
</dbReference>
<dbReference type="PANTHER" id="PTHR11066:SF34">
    <property type="entry name" value="ACYL-COENZYME A THIOESTERASE 8"/>
    <property type="match status" value="1"/>
</dbReference>
<gene>
    <name evidence="5" type="ORF">EKN06_00125</name>
</gene>
<dbReference type="InterPro" id="IPR042171">
    <property type="entry name" value="Acyl-CoA_hotdog"/>
</dbReference>
<dbReference type="RefSeq" id="WP_127610868.1">
    <property type="nucleotide sequence ID" value="NZ_RXOL01000001.1"/>
</dbReference>
<dbReference type="InterPro" id="IPR029069">
    <property type="entry name" value="HotDog_dom_sf"/>
</dbReference>
<dbReference type="InterPro" id="IPR049449">
    <property type="entry name" value="TesB_ACOT8-like_N"/>
</dbReference>
<keyword evidence="6" id="KW-1185">Reference proteome</keyword>
<evidence type="ECO:0000313" key="6">
    <source>
        <dbReference type="Proteomes" id="UP000283003"/>
    </source>
</evidence>
<sequence length="300" mass="34014">MNPANPYPDDPAQERALAFDFVQTAPDRFASHVIPSGLLRLYGGMVAAQALATAQATVPEDKAVHSLHAYFLKPGLTDRPLDFSVRRLTDGRSFAARQISVTQDDKPIVEMMASFQTDEAGRTHAFAMPDVPPPDDLPILEDLFAAHRDTLPDRHRPYWLRRQQLEWRPCEPFLFGQSEVLPPRRNFWFRMKQPLQATEAEHRRWLVYASDFHIFQTGLLPLGLGWDSNYLQTSSLDHAIWFHGAVDMNEWMLYALETPAASGARTLSRGSMYRADGTLIATVTQQGLLRELAQEREGKI</sequence>
<dbReference type="Gene3D" id="2.40.160.210">
    <property type="entry name" value="Acyl-CoA thioesterase, double hotdog domain"/>
    <property type="match status" value="1"/>
</dbReference>
<dbReference type="InterPro" id="IPR025652">
    <property type="entry name" value="TesB_C"/>
</dbReference>
<comment type="similarity">
    <text evidence="1">Belongs to the C/M/P thioester hydrolase family.</text>
</comment>
<comment type="caution">
    <text evidence="5">The sequence shown here is derived from an EMBL/GenBank/DDBJ whole genome shotgun (WGS) entry which is preliminary data.</text>
</comment>
<evidence type="ECO:0000256" key="1">
    <source>
        <dbReference type="ARBA" id="ARBA00006538"/>
    </source>
</evidence>
<dbReference type="Pfam" id="PF13622">
    <property type="entry name" value="4HBT_3"/>
    <property type="match status" value="1"/>
</dbReference>
<reference evidence="5 6" key="1">
    <citation type="submission" date="2018-12" db="EMBL/GenBank/DDBJ databases">
        <title>Croceicoccus ponticola sp. nov., a lipolytic bacterium isolated from seawater.</title>
        <authorList>
            <person name="Yoon J.-H."/>
        </authorList>
    </citation>
    <scope>NUCLEOTIDE SEQUENCE [LARGE SCALE GENOMIC DNA]</scope>
    <source>
        <strain evidence="5 6">GM-16</strain>
    </source>
</reference>
<dbReference type="AlphaFoldDB" id="A0A437GZA0"/>
<evidence type="ECO:0000259" key="3">
    <source>
        <dbReference type="Pfam" id="PF02551"/>
    </source>
</evidence>
<keyword evidence="2" id="KW-0378">Hydrolase</keyword>
<protein>
    <submittedName>
        <fullName evidence="5">Acyl-CoA thioesterase II</fullName>
    </submittedName>
</protein>
<feature type="domain" description="Acyl-CoA thioesterase-like N-terminal HotDog" evidence="4">
    <location>
        <begin position="40"/>
        <end position="116"/>
    </location>
</feature>
<dbReference type="OrthoDB" id="9781019at2"/>